<dbReference type="AlphaFoldDB" id="A0AA35XI86"/>
<accession>A0AA35XI86</accession>
<proteinExistence type="predicted"/>
<gene>
    <name evidence="2" type="ORF">GBAR_LOCUS28697</name>
</gene>
<dbReference type="EMBL" id="CASHTH010004017">
    <property type="protein sequence ID" value="CAI8052495.1"/>
    <property type="molecule type" value="Genomic_DNA"/>
</dbReference>
<reference evidence="2" key="1">
    <citation type="submission" date="2023-03" db="EMBL/GenBank/DDBJ databases">
        <authorList>
            <person name="Steffen K."/>
            <person name="Cardenas P."/>
        </authorList>
    </citation>
    <scope>NUCLEOTIDE SEQUENCE</scope>
</reference>
<evidence type="ECO:0000313" key="2">
    <source>
        <dbReference type="EMBL" id="CAI8052495.1"/>
    </source>
</evidence>
<evidence type="ECO:0000313" key="3">
    <source>
        <dbReference type="Proteomes" id="UP001174909"/>
    </source>
</evidence>
<name>A0AA35XI86_GEOBA</name>
<evidence type="ECO:0000256" key="1">
    <source>
        <dbReference type="SAM" id="MobiDB-lite"/>
    </source>
</evidence>
<dbReference type="Proteomes" id="UP001174909">
    <property type="component" value="Unassembled WGS sequence"/>
</dbReference>
<sequence length="151" mass="16060">MSTKPSSKAAKHSAQGHGGKKGETTDPHISRGGDASSPTGSMMSGAGEGGSITVHPLDAVLTGDEIQALRITDEKLQKVCAHLRCQCTESIQAEICLACSSNVYFTVKNLQNFCLPITVAQEDDFIIVGRSNAPMKKMCGFSCHQLVRFGF</sequence>
<feature type="region of interest" description="Disordered" evidence="1">
    <location>
        <begin position="1"/>
        <end position="48"/>
    </location>
</feature>
<keyword evidence="3" id="KW-1185">Reference proteome</keyword>
<feature type="compositionally biased region" description="Basic and acidic residues" evidence="1">
    <location>
        <begin position="20"/>
        <end position="31"/>
    </location>
</feature>
<protein>
    <submittedName>
        <fullName evidence="2">Uncharacterized protein</fullName>
    </submittedName>
</protein>
<organism evidence="2 3">
    <name type="scientific">Geodia barretti</name>
    <name type="common">Barrett's horny sponge</name>
    <dbReference type="NCBI Taxonomy" id="519541"/>
    <lineage>
        <taxon>Eukaryota</taxon>
        <taxon>Metazoa</taxon>
        <taxon>Porifera</taxon>
        <taxon>Demospongiae</taxon>
        <taxon>Heteroscleromorpha</taxon>
        <taxon>Tetractinellida</taxon>
        <taxon>Astrophorina</taxon>
        <taxon>Geodiidae</taxon>
        <taxon>Geodia</taxon>
    </lineage>
</organism>
<comment type="caution">
    <text evidence="2">The sequence shown here is derived from an EMBL/GenBank/DDBJ whole genome shotgun (WGS) entry which is preliminary data.</text>
</comment>